<dbReference type="Gene3D" id="3.40.50.150">
    <property type="entry name" value="Vaccinia Virus protein VP39"/>
    <property type="match status" value="1"/>
</dbReference>
<dbReference type="PANTHER" id="PTHR43464:SF19">
    <property type="entry name" value="UBIQUINONE BIOSYNTHESIS O-METHYLTRANSFERASE, MITOCHONDRIAL"/>
    <property type="match status" value="1"/>
</dbReference>
<dbReference type="EMBL" id="CP036279">
    <property type="protein sequence ID" value="QDU64880.1"/>
    <property type="molecule type" value="Genomic_DNA"/>
</dbReference>
<dbReference type="RefSeq" id="WP_145263395.1">
    <property type="nucleotide sequence ID" value="NZ_CP036279.1"/>
</dbReference>
<evidence type="ECO:0000313" key="5">
    <source>
        <dbReference type="EMBL" id="QDU64880.1"/>
    </source>
</evidence>
<evidence type="ECO:0000256" key="3">
    <source>
        <dbReference type="ARBA" id="ARBA00022691"/>
    </source>
</evidence>
<dbReference type="SUPFAM" id="SSF53335">
    <property type="entry name" value="S-adenosyl-L-methionine-dependent methyltransferases"/>
    <property type="match status" value="1"/>
</dbReference>
<keyword evidence="1" id="KW-0489">Methyltransferase</keyword>
<gene>
    <name evidence="5" type="ORF">Pan216_57730</name>
</gene>
<keyword evidence="2" id="KW-0808">Transferase</keyword>
<evidence type="ECO:0000259" key="4">
    <source>
        <dbReference type="Pfam" id="PF08241"/>
    </source>
</evidence>
<evidence type="ECO:0000256" key="1">
    <source>
        <dbReference type="ARBA" id="ARBA00022603"/>
    </source>
</evidence>
<dbReference type="PANTHER" id="PTHR43464">
    <property type="entry name" value="METHYLTRANSFERASE"/>
    <property type="match status" value="1"/>
</dbReference>
<dbReference type="CDD" id="cd02440">
    <property type="entry name" value="AdoMet_MTases"/>
    <property type="match status" value="1"/>
</dbReference>
<feature type="domain" description="Methyltransferase type 11" evidence="4">
    <location>
        <begin position="46"/>
        <end position="135"/>
    </location>
</feature>
<evidence type="ECO:0000313" key="6">
    <source>
        <dbReference type="Proteomes" id="UP000317093"/>
    </source>
</evidence>
<dbReference type="AlphaFoldDB" id="A0A518BD23"/>
<reference evidence="5 6" key="1">
    <citation type="submission" date="2019-02" db="EMBL/GenBank/DDBJ databases">
        <title>Deep-cultivation of Planctomycetes and their phenomic and genomic characterization uncovers novel biology.</title>
        <authorList>
            <person name="Wiegand S."/>
            <person name="Jogler M."/>
            <person name="Boedeker C."/>
            <person name="Pinto D."/>
            <person name="Vollmers J."/>
            <person name="Rivas-Marin E."/>
            <person name="Kohn T."/>
            <person name="Peeters S.H."/>
            <person name="Heuer A."/>
            <person name="Rast P."/>
            <person name="Oberbeckmann S."/>
            <person name="Bunk B."/>
            <person name="Jeske O."/>
            <person name="Meyerdierks A."/>
            <person name="Storesund J.E."/>
            <person name="Kallscheuer N."/>
            <person name="Luecker S."/>
            <person name="Lage O.M."/>
            <person name="Pohl T."/>
            <person name="Merkel B.J."/>
            <person name="Hornburger P."/>
            <person name="Mueller R.-W."/>
            <person name="Bruemmer F."/>
            <person name="Labrenz M."/>
            <person name="Spormann A.M."/>
            <person name="Op den Camp H."/>
            <person name="Overmann J."/>
            <person name="Amann R."/>
            <person name="Jetten M.S.M."/>
            <person name="Mascher T."/>
            <person name="Medema M.H."/>
            <person name="Devos D.P."/>
            <person name="Kaster A.-K."/>
            <person name="Ovreas L."/>
            <person name="Rohde M."/>
            <person name="Galperin M.Y."/>
            <person name="Jogler C."/>
        </authorList>
    </citation>
    <scope>NUCLEOTIDE SEQUENCE [LARGE SCALE GENOMIC DNA]</scope>
    <source>
        <strain evidence="5 6">Pan216</strain>
    </source>
</reference>
<dbReference type="GO" id="GO:0032259">
    <property type="term" value="P:methylation"/>
    <property type="evidence" value="ECO:0007669"/>
    <property type="project" value="UniProtKB-KW"/>
</dbReference>
<evidence type="ECO:0000256" key="2">
    <source>
        <dbReference type="ARBA" id="ARBA00022679"/>
    </source>
</evidence>
<dbReference type="Pfam" id="PF08241">
    <property type="entry name" value="Methyltransf_11"/>
    <property type="match status" value="1"/>
</dbReference>
<dbReference type="InterPro" id="IPR013216">
    <property type="entry name" value="Methyltransf_11"/>
</dbReference>
<organism evidence="5 6">
    <name type="scientific">Kolteria novifilia</name>
    <dbReference type="NCBI Taxonomy" id="2527975"/>
    <lineage>
        <taxon>Bacteria</taxon>
        <taxon>Pseudomonadati</taxon>
        <taxon>Planctomycetota</taxon>
        <taxon>Planctomycetia</taxon>
        <taxon>Kolteriales</taxon>
        <taxon>Kolteriaceae</taxon>
        <taxon>Kolteria</taxon>
    </lineage>
</organism>
<keyword evidence="3" id="KW-0949">S-adenosyl-L-methionine</keyword>
<accession>A0A518BD23</accession>
<dbReference type="OrthoDB" id="9790457at2"/>
<dbReference type="GO" id="GO:0008757">
    <property type="term" value="F:S-adenosylmethionine-dependent methyltransferase activity"/>
    <property type="evidence" value="ECO:0007669"/>
    <property type="project" value="InterPro"/>
</dbReference>
<dbReference type="KEGG" id="knv:Pan216_57730"/>
<protein>
    <recommendedName>
        <fullName evidence="4">Methyltransferase type 11 domain-containing protein</fullName>
    </recommendedName>
</protein>
<dbReference type="Proteomes" id="UP000317093">
    <property type="component" value="Chromosome"/>
</dbReference>
<dbReference type="InterPro" id="IPR029063">
    <property type="entry name" value="SAM-dependent_MTases_sf"/>
</dbReference>
<sequence length="255" mass="29178">MDVSLYEEMWRTEETHWWFLGRRRIVTSLIKRYANIDGSGPKRICELGCGCGANLAAWAIAHDVHGMDASPVALEFARRRLGERVREGRLPDKIPFAPESFDIVVMTDVLEHVEHDAASTRSALNLLVPGGILLCTVPAYQWLYSPRDEQHHHYRRYARNQFRQLFADLDVELELFSYYNSLLFPPAAMIRLKERWFGVSRGKGDLSIPPRPVNRMLATIFSFESRLLPRMTMPAGLSLIAVARRRERGAAVQAI</sequence>
<name>A0A518BD23_9BACT</name>
<proteinExistence type="predicted"/>
<keyword evidence="6" id="KW-1185">Reference proteome</keyword>